<evidence type="ECO:0000313" key="5">
    <source>
        <dbReference type="EMBL" id="GJT81021.1"/>
    </source>
</evidence>
<comment type="caution">
    <text evidence="5">The sequence shown here is derived from an EMBL/GenBank/DDBJ whole genome shotgun (WGS) entry which is preliminary data.</text>
</comment>
<evidence type="ECO:0000313" key="6">
    <source>
        <dbReference type="Proteomes" id="UP001151760"/>
    </source>
</evidence>
<reference evidence="5" key="1">
    <citation type="journal article" date="2022" name="Int. J. Mol. Sci.">
        <title>Draft Genome of Tanacetum Coccineum: Genomic Comparison of Closely Related Tanacetum-Family Plants.</title>
        <authorList>
            <person name="Yamashiro T."/>
            <person name="Shiraishi A."/>
            <person name="Nakayama K."/>
            <person name="Satake H."/>
        </authorList>
    </citation>
    <scope>NUCLEOTIDE SEQUENCE</scope>
</reference>
<evidence type="ECO:0000259" key="4">
    <source>
        <dbReference type="PROSITE" id="PS50994"/>
    </source>
</evidence>
<keyword evidence="1" id="KW-0479">Metal-binding</keyword>
<dbReference type="PANTHER" id="PTHR42648:SF32">
    <property type="entry name" value="RIBONUCLEASE H-LIKE DOMAIN, GAG-PRE-INTEGRASE DOMAIN PROTEIN-RELATED"/>
    <property type="match status" value="1"/>
</dbReference>
<dbReference type="Gene3D" id="3.30.420.10">
    <property type="entry name" value="Ribonuclease H-like superfamily/Ribonuclease H"/>
    <property type="match status" value="1"/>
</dbReference>
<sequence>MKNQETPKVNRKNWNEMMERELGEGYSFIKKKCFVCGSISHLIRDCDFYEKKIPREAEVKKQRVFNTGNGVAKLVWNNANRVNHDNHFVPRPVQLNAVRPNSNSVRPNVNIVRQNVNSVRTNVNTVRPKQPVPTSNLNSFSPGNWGTAVKTSAGYNWRNTRPNSNCNSGSNFVRTDHPLKNMEDRGIFDSGWSGHITGNKDHMDDFEECKRGSVTFGGSKGYITDLVRSDNGTEFKNRDMLEFCGNKGIKQEYSNARTPQQNGVTERMNMTLIEAARTMLAYSLLLTTFWAEVVSTACYIFNRVRVTKPLGDFKTPTQGKTSGEADFSPEGLEAAETLAKVLTQRTKTYTRKVKTGLRRKLDADEGSTGKGINTGFTDVNTAFEEIKSRNDEVNSSDESIIPSPKKGQREGKAVLEEKSQSKRTKKQIREEQASLAEIVRLQAQKEAENARKVELQRQDALIAKRV</sequence>
<dbReference type="InterPro" id="IPR039537">
    <property type="entry name" value="Retrotran_Ty1/copia-like"/>
</dbReference>
<dbReference type="InterPro" id="IPR001878">
    <property type="entry name" value="Znf_CCHC"/>
</dbReference>
<feature type="domain" description="CCHC-type" evidence="3">
    <location>
        <begin position="32"/>
        <end position="46"/>
    </location>
</feature>
<name>A0ABQ5GZH5_9ASTR</name>
<dbReference type="PROSITE" id="PS50158">
    <property type="entry name" value="ZF_CCHC"/>
    <property type="match status" value="1"/>
</dbReference>
<evidence type="ECO:0000259" key="3">
    <source>
        <dbReference type="PROSITE" id="PS50158"/>
    </source>
</evidence>
<dbReference type="InterPro" id="IPR012337">
    <property type="entry name" value="RNaseH-like_sf"/>
</dbReference>
<evidence type="ECO:0000256" key="1">
    <source>
        <dbReference type="PROSITE-ProRule" id="PRU00047"/>
    </source>
</evidence>
<keyword evidence="1" id="KW-0863">Zinc-finger</keyword>
<dbReference type="PROSITE" id="PS50994">
    <property type="entry name" value="INTEGRASE"/>
    <property type="match status" value="1"/>
</dbReference>
<proteinExistence type="predicted"/>
<evidence type="ECO:0000256" key="2">
    <source>
        <dbReference type="SAM" id="MobiDB-lite"/>
    </source>
</evidence>
<dbReference type="SUPFAM" id="SSF53098">
    <property type="entry name" value="Ribonuclease H-like"/>
    <property type="match status" value="1"/>
</dbReference>
<feature type="region of interest" description="Disordered" evidence="2">
    <location>
        <begin position="387"/>
        <end position="429"/>
    </location>
</feature>
<feature type="domain" description="Integrase catalytic" evidence="4">
    <location>
        <begin position="227"/>
        <end position="324"/>
    </location>
</feature>
<organism evidence="5 6">
    <name type="scientific">Tanacetum coccineum</name>
    <dbReference type="NCBI Taxonomy" id="301880"/>
    <lineage>
        <taxon>Eukaryota</taxon>
        <taxon>Viridiplantae</taxon>
        <taxon>Streptophyta</taxon>
        <taxon>Embryophyta</taxon>
        <taxon>Tracheophyta</taxon>
        <taxon>Spermatophyta</taxon>
        <taxon>Magnoliopsida</taxon>
        <taxon>eudicotyledons</taxon>
        <taxon>Gunneridae</taxon>
        <taxon>Pentapetalae</taxon>
        <taxon>asterids</taxon>
        <taxon>campanulids</taxon>
        <taxon>Asterales</taxon>
        <taxon>Asteraceae</taxon>
        <taxon>Asteroideae</taxon>
        <taxon>Anthemideae</taxon>
        <taxon>Anthemidinae</taxon>
        <taxon>Tanacetum</taxon>
    </lineage>
</organism>
<keyword evidence="1" id="KW-0862">Zinc</keyword>
<dbReference type="EMBL" id="BQNB010019045">
    <property type="protein sequence ID" value="GJT81021.1"/>
    <property type="molecule type" value="Genomic_DNA"/>
</dbReference>
<keyword evidence="6" id="KW-1185">Reference proteome</keyword>
<dbReference type="CDD" id="cd22249">
    <property type="entry name" value="UDM1_RNF168_RNF169-like"/>
    <property type="match status" value="1"/>
</dbReference>
<accession>A0ABQ5GZH5</accession>
<reference evidence="5" key="2">
    <citation type="submission" date="2022-01" db="EMBL/GenBank/DDBJ databases">
        <authorList>
            <person name="Yamashiro T."/>
            <person name="Shiraishi A."/>
            <person name="Satake H."/>
            <person name="Nakayama K."/>
        </authorList>
    </citation>
    <scope>NUCLEOTIDE SEQUENCE</scope>
</reference>
<dbReference type="Proteomes" id="UP001151760">
    <property type="component" value="Unassembled WGS sequence"/>
</dbReference>
<dbReference type="InterPro" id="IPR001584">
    <property type="entry name" value="Integrase_cat-core"/>
</dbReference>
<dbReference type="InterPro" id="IPR036397">
    <property type="entry name" value="RNaseH_sf"/>
</dbReference>
<dbReference type="PANTHER" id="PTHR42648">
    <property type="entry name" value="TRANSPOSASE, PUTATIVE-RELATED"/>
    <property type="match status" value="1"/>
</dbReference>
<feature type="compositionally biased region" description="Basic and acidic residues" evidence="2">
    <location>
        <begin position="407"/>
        <end position="420"/>
    </location>
</feature>
<protein>
    <submittedName>
        <fullName evidence="5">Retrovirus-related pol polyprotein from transposon TNT 1-94</fullName>
    </submittedName>
</protein>
<gene>
    <name evidence="5" type="ORF">Tco_1055363</name>
</gene>